<evidence type="ECO:0000256" key="4">
    <source>
        <dbReference type="ARBA" id="ARBA00022692"/>
    </source>
</evidence>
<feature type="transmembrane region" description="Helical" evidence="7">
    <location>
        <begin position="241"/>
        <end position="263"/>
    </location>
</feature>
<keyword evidence="2 7" id="KW-0813">Transport</keyword>
<dbReference type="GO" id="GO:0055085">
    <property type="term" value="P:transmembrane transport"/>
    <property type="evidence" value="ECO:0007669"/>
    <property type="project" value="InterPro"/>
</dbReference>
<comment type="subcellular location">
    <subcellularLocation>
        <location evidence="1 7">Cell membrane</location>
        <topology evidence="1 7">Multi-pass membrane protein</topology>
    </subcellularLocation>
</comment>
<feature type="transmembrane region" description="Helical" evidence="7">
    <location>
        <begin position="138"/>
        <end position="161"/>
    </location>
</feature>
<dbReference type="CDD" id="cd06261">
    <property type="entry name" value="TM_PBP2"/>
    <property type="match status" value="1"/>
</dbReference>
<keyword evidence="5 7" id="KW-1133">Transmembrane helix</keyword>
<dbReference type="PANTHER" id="PTHR32243:SF24">
    <property type="entry name" value="DIACETYLCHITOBIOSE UPTAKE SYSTEM PERMEASE PROTEIN NGCG"/>
    <property type="match status" value="1"/>
</dbReference>
<dbReference type="InterPro" id="IPR035906">
    <property type="entry name" value="MetI-like_sf"/>
</dbReference>
<proteinExistence type="inferred from homology"/>
<feature type="transmembrane region" description="Helical" evidence="7">
    <location>
        <begin position="12"/>
        <end position="32"/>
    </location>
</feature>
<dbReference type="RefSeq" id="WP_035723427.1">
    <property type="nucleotide sequence ID" value="NZ_BAVS01000010.1"/>
</dbReference>
<keyword evidence="4 7" id="KW-0812">Transmembrane</keyword>
<dbReference type="eggNOG" id="COG0395">
    <property type="taxonomic scope" value="Bacteria"/>
</dbReference>
<dbReference type="InterPro" id="IPR050901">
    <property type="entry name" value="BP-dep_ABC_trans_perm"/>
</dbReference>
<accession>W4VIL4</accession>
<keyword evidence="10" id="KW-1185">Reference proteome</keyword>
<dbReference type="SUPFAM" id="SSF161098">
    <property type="entry name" value="MetI-like"/>
    <property type="match status" value="1"/>
</dbReference>
<evidence type="ECO:0000313" key="9">
    <source>
        <dbReference type="EMBL" id="GAE93250.1"/>
    </source>
</evidence>
<dbReference type="Pfam" id="PF00528">
    <property type="entry name" value="BPD_transp_1"/>
    <property type="match status" value="1"/>
</dbReference>
<comment type="caution">
    <text evidence="9">The sequence shown here is derived from an EMBL/GenBank/DDBJ whole genome shotgun (WGS) entry which is preliminary data.</text>
</comment>
<feature type="transmembrane region" description="Helical" evidence="7">
    <location>
        <begin position="74"/>
        <end position="95"/>
    </location>
</feature>
<feature type="transmembrane region" description="Helical" evidence="7">
    <location>
        <begin position="107"/>
        <end position="126"/>
    </location>
</feature>
<evidence type="ECO:0000256" key="6">
    <source>
        <dbReference type="ARBA" id="ARBA00023136"/>
    </source>
</evidence>
<dbReference type="InterPro" id="IPR000515">
    <property type="entry name" value="MetI-like"/>
</dbReference>
<protein>
    <submittedName>
        <fullName evidence="9">Xylose ABC transporter</fullName>
    </submittedName>
</protein>
<dbReference type="STRING" id="1298598.JCM21714_2307"/>
<evidence type="ECO:0000256" key="5">
    <source>
        <dbReference type="ARBA" id="ARBA00022989"/>
    </source>
</evidence>
<dbReference type="Proteomes" id="UP000019102">
    <property type="component" value="Unassembled WGS sequence"/>
</dbReference>
<keyword evidence="6 7" id="KW-0472">Membrane</keyword>
<evidence type="ECO:0000256" key="3">
    <source>
        <dbReference type="ARBA" id="ARBA00022475"/>
    </source>
</evidence>
<feature type="transmembrane region" description="Helical" evidence="7">
    <location>
        <begin position="182"/>
        <end position="205"/>
    </location>
</feature>
<evidence type="ECO:0000259" key="8">
    <source>
        <dbReference type="PROSITE" id="PS50928"/>
    </source>
</evidence>
<reference evidence="9 10" key="1">
    <citation type="journal article" date="2014" name="Genome Announc.">
        <title>Draft Genome Sequence of the Boron-Tolerant and Moderately Halotolerant Bacterium Gracilibacillus boraciitolerans JCM 21714T.</title>
        <authorList>
            <person name="Ahmed I."/>
            <person name="Oshima K."/>
            <person name="Suda W."/>
            <person name="Kitamura K."/>
            <person name="Iida T."/>
            <person name="Ohmori Y."/>
            <person name="Fujiwara T."/>
            <person name="Hattori M."/>
            <person name="Ohkuma M."/>
        </authorList>
    </citation>
    <scope>NUCLEOTIDE SEQUENCE [LARGE SCALE GENOMIC DNA]</scope>
    <source>
        <strain evidence="9 10">JCM 21714</strain>
    </source>
</reference>
<dbReference type="EMBL" id="BAVS01000010">
    <property type="protein sequence ID" value="GAE93250.1"/>
    <property type="molecule type" value="Genomic_DNA"/>
</dbReference>
<organism evidence="9 10">
    <name type="scientific">Gracilibacillus boraciitolerans JCM 21714</name>
    <dbReference type="NCBI Taxonomy" id="1298598"/>
    <lineage>
        <taxon>Bacteria</taxon>
        <taxon>Bacillati</taxon>
        <taxon>Bacillota</taxon>
        <taxon>Bacilli</taxon>
        <taxon>Bacillales</taxon>
        <taxon>Bacillaceae</taxon>
        <taxon>Gracilibacillus</taxon>
    </lineage>
</organism>
<comment type="similarity">
    <text evidence="7">Belongs to the binding-protein-dependent transport system permease family.</text>
</comment>
<dbReference type="GO" id="GO:0005886">
    <property type="term" value="C:plasma membrane"/>
    <property type="evidence" value="ECO:0007669"/>
    <property type="project" value="UniProtKB-SubCell"/>
</dbReference>
<dbReference type="OrthoDB" id="187395at2"/>
<gene>
    <name evidence="9" type="ORF">JCM21714_2307</name>
</gene>
<name>W4VIL4_9BACI</name>
<dbReference type="Gene3D" id="1.10.3720.10">
    <property type="entry name" value="MetI-like"/>
    <property type="match status" value="1"/>
</dbReference>
<evidence type="ECO:0000256" key="7">
    <source>
        <dbReference type="RuleBase" id="RU363032"/>
    </source>
</evidence>
<evidence type="ECO:0000256" key="1">
    <source>
        <dbReference type="ARBA" id="ARBA00004651"/>
    </source>
</evidence>
<evidence type="ECO:0000256" key="2">
    <source>
        <dbReference type="ARBA" id="ARBA00022448"/>
    </source>
</evidence>
<feature type="domain" description="ABC transmembrane type-1" evidence="8">
    <location>
        <begin position="70"/>
        <end position="263"/>
    </location>
</feature>
<dbReference type="PANTHER" id="PTHR32243">
    <property type="entry name" value="MALTOSE TRANSPORT SYSTEM PERMEASE-RELATED"/>
    <property type="match status" value="1"/>
</dbReference>
<sequence>MFAQKVFSNIFGKIFIFIMLLITVYPIVWLILSSFKNPSEFSNPMYALPSGVHFQNYIDAWTIGNMGTYFQNSIFVTFPSLFLILMFGAATAFAIEKMKWKLNNTILLVFLGGIMIPMQIVLLPLFTIYHQTGLLNNLLGLIIVYIAFGLPLTIFLFTGYYKTLPNELIEAAIMDGANIYQIFFKISIPLIINSFVSIALVQFFFVWNDLIFAMTFISDSELRTIQTGLINFTGEYGQREWGGPTFASISLAIIPTLILYLILNKLVMKGMTSGAVKG</sequence>
<evidence type="ECO:0000313" key="10">
    <source>
        <dbReference type="Proteomes" id="UP000019102"/>
    </source>
</evidence>
<dbReference type="PROSITE" id="PS50928">
    <property type="entry name" value="ABC_TM1"/>
    <property type="match status" value="1"/>
</dbReference>
<keyword evidence="3" id="KW-1003">Cell membrane</keyword>
<dbReference type="AlphaFoldDB" id="W4VIL4"/>